<organism evidence="1 2">
    <name type="scientific">Mucilaginibacter litoreus</name>
    <dbReference type="NCBI Taxonomy" id="1048221"/>
    <lineage>
        <taxon>Bacteria</taxon>
        <taxon>Pseudomonadati</taxon>
        <taxon>Bacteroidota</taxon>
        <taxon>Sphingobacteriia</taxon>
        <taxon>Sphingobacteriales</taxon>
        <taxon>Sphingobacteriaceae</taxon>
        <taxon>Mucilaginibacter</taxon>
    </lineage>
</organism>
<protein>
    <submittedName>
        <fullName evidence="1">Uncharacterized protein</fullName>
    </submittedName>
</protein>
<dbReference type="Proteomes" id="UP001597010">
    <property type="component" value="Unassembled WGS sequence"/>
</dbReference>
<dbReference type="EMBL" id="JBHTHZ010000014">
    <property type="protein sequence ID" value="MFD0795486.1"/>
    <property type="molecule type" value="Genomic_DNA"/>
</dbReference>
<dbReference type="RefSeq" id="WP_377117933.1">
    <property type="nucleotide sequence ID" value="NZ_JBHTHZ010000014.1"/>
</dbReference>
<gene>
    <name evidence="1" type="ORF">ACFQZX_17825</name>
</gene>
<keyword evidence="2" id="KW-1185">Reference proteome</keyword>
<sequence>MPYKKNLPLITYTDFLARVALETHFTSAKGRRYEIQGIIDEVLIIVRLDANTDFEWDIDLKKLYQAYTELDDFATENFRPYVPRRHAPARGLLLRLGLIA</sequence>
<comment type="caution">
    <text evidence="1">The sequence shown here is derived from an EMBL/GenBank/DDBJ whole genome shotgun (WGS) entry which is preliminary data.</text>
</comment>
<evidence type="ECO:0000313" key="1">
    <source>
        <dbReference type="EMBL" id="MFD0795486.1"/>
    </source>
</evidence>
<evidence type="ECO:0000313" key="2">
    <source>
        <dbReference type="Proteomes" id="UP001597010"/>
    </source>
</evidence>
<proteinExistence type="predicted"/>
<name>A0ABW3AY67_9SPHI</name>
<reference evidence="2" key="1">
    <citation type="journal article" date="2019" name="Int. J. Syst. Evol. Microbiol.">
        <title>The Global Catalogue of Microorganisms (GCM) 10K type strain sequencing project: providing services to taxonomists for standard genome sequencing and annotation.</title>
        <authorList>
            <consortium name="The Broad Institute Genomics Platform"/>
            <consortium name="The Broad Institute Genome Sequencing Center for Infectious Disease"/>
            <person name="Wu L."/>
            <person name="Ma J."/>
        </authorList>
    </citation>
    <scope>NUCLEOTIDE SEQUENCE [LARGE SCALE GENOMIC DNA]</scope>
    <source>
        <strain evidence="2">CCUG 61484</strain>
    </source>
</reference>
<accession>A0ABW3AY67</accession>